<evidence type="ECO:0000313" key="5">
    <source>
        <dbReference type="Proteomes" id="UP000384354"/>
    </source>
</evidence>
<dbReference type="PANTHER" id="PTHR24180">
    <property type="entry name" value="CYCLIN-DEPENDENT KINASE INHIBITOR 2C-RELATED"/>
    <property type="match status" value="1"/>
</dbReference>
<dbReference type="Proteomes" id="UP000384354">
    <property type="component" value="Unassembled WGS sequence"/>
</dbReference>
<evidence type="ECO:0000313" key="4">
    <source>
        <dbReference type="EMBL" id="VVD87613.1"/>
    </source>
</evidence>
<proteinExistence type="predicted"/>
<dbReference type="PANTHER" id="PTHR24180:SF45">
    <property type="entry name" value="POLY [ADP-RIBOSE] POLYMERASE TANKYRASE"/>
    <property type="match status" value="1"/>
</dbReference>
<accession>A0A5E4TKJ5</accession>
<feature type="compositionally biased region" description="Low complexity" evidence="3">
    <location>
        <begin position="7"/>
        <end position="22"/>
    </location>
</feature>
<feature type="region of interest" description="Disordered" evidence="3">
    <location>
        <begin position="1"/>
        <end position="40"/>
    </location>
</feature>
<name>A0A5E4TKJ5_9BURK</name>
<dbReference type="EMBL" id="CABPSL010000003">
    <property type="protein sequence ID" value="VVD87613.1"/>
    <property type="molecule type" value="Genomic_DNA"/>
</dbReference>
<evidence type="ECO:0000256" key="2">
    <source>
        <dbReference type="ARBA" id="ARBA00023043"/>
    </source>
</evidence>
<dbReference type="InterPro" id="IPR051637">
    <property type="entry name" value="Ank_repeat_dom-contain_49"/>
</dbReference>
<dbReference type="Gene3D" id="1.25.40.20">
    <property type="entry name" value="Ankyrin repeat-containing domain"/>
    <property type="match status" value="2"/>
</dbReference>
<dbReference type="InterPro" id="IPR036770">
    <property type="entry name" value="Ankyrin_rpt-contain_sf"/>
</dbReference>
<reference evidence="4 5" key="1">
    <citation type="submission" date="2019-08" db="EMBL/GenBank/DDBJ databases">
        <authorList>
            <person name="Peeters C."/>
        </authorList>
    </citation>
    <scope>NUCLEOTIDE SEQUENCE [LARGE SCALE GENOMIC DNA]</scope>
    <source>
        <strain evidence="4 5">LMG 31106</strain>
    </source>
</reference>
<organism evidence="4 5">
    <name type="scientific">Pandoraea cepalis</name>
    <dbReference type="NCBI Taxonomy" id="2508294"/>
    <lineage>
        <taxon>Bacteria</taxon>
        <taxon>Pseudomonadati</taxon>
        <taxon>Pseudomonadota</taxon>
        <taxon>Betaproteobacteria</taxon>
        <taxon>Burkholderiales</taxon>
        <taxon>Burkholderiaceae</taxon>
        <taxon>Pandoraea</taxon>
    </lineage>
</organism>
<gene>
    <name evidence="4" type="ORF">PCE31106_01447</name>
</gene>
<evidence type="ECO:0000256" key="3">
    <source>
        <dbReference type="SAM" id="MobiDB-lite"/>
    </source>
</evidence>
<keyword evidence="2" id="KW-0040">ANK repeat</keyword>
<sequence length="571" mass="60587">MPQSPLATPSACSGAACPSPAAQPKPSDIGPNGSVATAPSALPDMTLDRLLIAKQDGQCSPQQAWEILMNLNTTPGRELRDSCLISGASRPEELAFSMATLFCTAAQDRTLAKLDDAGIFIDRTRRDRLRPEDAALLLSDEGLQLWLRFAASPSGYLSVFVDSILNAPAPAPDASTGTLAAALRVLVACGRDTTNDVAASEVAGDVHLPLSHVCSQVAPEWLPSLLNYGADVNQRTANGVPLVATALAAQAQRLYAEGHDLLVPHVSYQQLGAMFQSHGADLSLRSRTGSPPVMLLALNGYCAAAEALLSLGAGGSPPDRNGNTLMHYLAAVTHLRQHAVSAFFLLNLALRFGHDPAEPNREGTTPCALLRDGLAQYLRLNQTMIAQARERARRGVSASTAPIASGANRHVPPFVIAVAAEAHRLIAQGHDPLLPHESIFQLGMSLQRDGVDIGQRHTDGTPPVLWLARQGYCGAAEVLLALHPNANACGPDGNTLMHALAGATRTRESAILADYMLSTALRYGGDPTRPNRCGNTALSFLSTERTRFVRASFAFVSETRNSARQKVAQRQ</sequence>
<keyword evidence="1" id="KW-0677">Repeat</keyword>
<evidence type="ECO:0000256" key="1">
    <source>
        <dbReference type="ARBA" id="ARBA00022737"/>
    </source>
</evidence>
<protein>
    <submittedName>
        <fullName evidence="4">Ankyrin</fullName>
    </submittedName>
</protein>
<dbReference type="SUPFAM" id="SSF48403">
    <property type="entry name" value="Ankyrin repeat"/>
    <property type="match status" value="2"/>
</dbReference>
<dbReference type="AlphaFoldDB" id="A0A5E4TKJ5"/>